<reference evidence="1 2" key="1">
    <citation type="journal article" date="2018" name="Nat. Genet.">
        <title>The Rosa genome provides new insights in the design of modern roses.</title>
        <authorList>
            <person name="Bendahmane M."/>
        </authorList>
    </citation>
    <scope>NUCLEOTIDE SEQUENCE [LARGE SCALE GENOMIC DNA]</scope>
    <source>
        <strain evidence="2">cv. Old Blush</strain>
    </source>
</reference>
<comment type="caution">
    <text evidence="1">The sequence shown here is derived from an EMBL/GenBank/DDBJ whole genome shotgun (WGS) entry which is preliminary data.</text>
</comment>
<evidence type="ECO:0000313" key="1">
    <source>
        <dbReference type="EMBL" id="PRQ42224.1"/>
    </source>
</evidence>
<organism evidence="1 2">
    <name type="scientific">Rosa chinensis</name>
    <name type="common">China rose</name>
    <dbReference type="NCBI Taxonomy" id="74649"/>
    <lineage>
        <taxon>Eukaryota</taxon>
        <taxon>Viridiplantae</taxon>
        <taxon>Streptophyta</taxon>
        <taxon>Embryophyta</taxon>
        <taxon>Tracheophyta</taxon>
        <taxon>Spermatophyta</taxon>
        <taxon>Magnoliopsida</taxon>
        <taxon>eudicotyledons</taxon>
        <taxon>Gunneridae</taxon>
        <taxon>Pentapetalae</taxon>
        <taxon>rosids</taxon>
        <taxon>fabids</taxon>
        <taxon>Rosales</taxon>
        <taxon>Rosaceae</taxon>
        <taxon>Rosoideae</taxon>
        <taxon>Rosoideae incertae sedis</taxon>
        <taxon>Rosa</taxon>
    </lineage>
</organism>
<accession>A0A2P6R703</accession>
<protein>
    <submittedName>
        <fullName evidence="1">Uncharacterized protein</fullName>
    </submittedName>
</protein>
<gene>
    <name evidence="1" type="ORF">RchiOBHm_Chr3g0455301</name>
</gene>
<keyword evidence="2" id="KW-1185">Reference proteome</keyword>
<sequence length="95" mass="10311">MMLASKIPTTPPINFSRFAHLWNLGYGLLWTWPVTELSCRRGACMAHCFLEVEEKSGFNGEGELDSGFDDLGGEGEVKYGFNGLGGGGDASGEYR</sequence>
<dbReference type="AlphaFoldDB" id="A0A2P6R703"/>
<evidence type="ECO:0000313" key="2">
    <source>
        <dbReference type="Proteomes" id="UP000238479"/>
    </source>
</evidence>
<proteinExistence type="predicted"/>
<dbReference type="Proteomes" id="UP000238479">
    <property type="component" value="Chromosome 3"/>
</dbReference>
<name>A0A2P6R703_ROSCH</name>
<dbReference type="EMBL" id="PDCK01000041">
    <property type="protein sequence ID" value="PRQ42224.1"/>
    <property type="molecule type" value="Genomic_DNA"/>
</dbReference>
<dbReference type="Gramene" id="PRQ42224">
    <property type="protein sequence ID" value="PRQ42224"/>
    <property type="gene ID" value="RchiOBHm_Chr3g0455301"/>
</dbReference>